<proteinExistence type="predicted"/>
<evidence type="ECO:0000313" key="2">
    <source>
        <dbReference type="Proteomes" id="UP000217895"/>
    </source>
</evidence>
<gene>
    <name evidence="1" type="ORF">NIES2135_14850</name>
</gene>
<dbReference type="InterPro" id="IPR014951">
    <property type="entry name" value="DUF1822"/>
</dbReference>
<dbReference type="EMBL" id="AP018203">
    <property type="protein sequence ID" value="BAY54667.1"/>
    <property type="molecule type" value="Genomic_DNA"/>
</dbReference>
<sequence length="355" mass="39430">MIPLNAASTPLDLTSDRINRAIAFSQTLPNSLTRWQSHLALLALEGLAQYFSERSTPIQFDRTQARLLEPSEFGIPAAINSIYADQFHLALFVVDNEIEFPMSLMQNPAHFYIAASVNEEANQIEFYGFLRGDRLNLSSTSDATCLIPVSQLETNFEHLFWYLASLELSAIPLPSSSLAISAQWLIQPLVNAAQWVQTQIDELSWTLFSLELAPAGMRASANAFSADLSSVFTEIERSGLQIPSTAQSGYRSIKLNQHTFRLYITTWAVEEAEWSLLAILESIQSPTLPTGTQLVIQAGETVLVEEEAKARSAYLIAQIIGDWNEQFTLTLKSVDPGDRMTIDSLSLPPIVFQPD</sequence>
<evidence type="ECO:0000313" key="1">
    <source>
        <dbReference type="EMBL" id="BAY54667.1"/>
    </source>
</evidence>
<organism evidence="1 2">
    <name type="scientific">Leptolyngbya boryana NIES-2135</name>
    <dbReference type="NCBI Taxonomy" id="1973484"/>
    <lineage>
        <taxon>Bacteria</taxon>
        <taxon>Bacillati</taxon>
        <taxon>Cyanobacteriota</taxon>
        <taxon>Cyanophyceae</taxon>
        <taxon>Leptolyngbyales</taxon>
        <taxon>Leptolyngbyaceae</taxon>
        <taxon>Leptolyngbya group</taxon>
        <taxon>Leptolyngbya</taxon>
    </lineage>
</organism>
<name>A0A1Z4JDX6_LEPBY</name>
<evidence type="ECO:0008006" key="3">
    <source>
        <dbReference type="Google" id="ProtNLM"/>
    </source>
</evidence>
<protein>
    <recommendedName>
        <fullName evidence="3">DUF1822 family protein</fullName>
    </recommendedName>
</protein>
<dbReference type="Proteomes" id="UP000217895">
    <property type="component" value="Chromosome"/>
</dbReference>
<keyword evidence="2" id="KW-1185">Reference proteome</keyword>
<dbReference type="Pfam" id="PF08852">
    <property type="entry name" value="DUF1822"/>
    <property type="match status" value="1"/>
</dbReference>
<reference evidence="1 2" key="1">
    <citation type="submission" date="2017-06" db="EMBL/GenBank/DDBJ databases">
        <title>Genome sequencing of cyanobaciteial culture collection at National Institute for Environmental Studies (NIES).</title>
        <authorList>
            <person name="Hirose Y."/>
            <person name="Shimura Y."/>
            <person name="Fujisawa T."/>
            <person name="Nakamura Y."/>
            <person name="Kawachi M."/>
        </authorList>
    </citation>
    <scope>NUCLEOTIDE SEQUENCE [LARGE SCALE GENOMIC DNA]</scope>
    <source>
        <strain evidence="1 2">NIES-2135</strain>
    </source>
</reference>
<accession>A0A1Z4JDX6</accession>
<dbReference type="AlphaFoldDB" id="A0A1Z4JDX6"/>